<organism evidence="2 3">
    <name type="scientific">Puia dinghuensis</name>
    <dbReference type="NCBI Taxonomy" id="1792502"/>
    <lineage>
        <taxon>Bacteria</taxon>
        <taxon>Pseudomonadati</taxon>
        <taxon>Bacteroidota</taxon>
        <taxon>Chitinophagia</taxon>
        <taxon>Chitinophagales</taxon>
        <taxon>Chitinophagaceae</taxon>
        <taxon>Puia</taxon>
    </lineage>
</organism>
<reference evidence="2" key="1">
    <citation type="journal article" date="2014" name="Int. J. Syst. Evol. Microbiol.">
        <title>Complete genome sequence of Corynebacterium casei LMG S-19264T (=DSM 44701T), isolated from a smear-ripened cheese.</title>
        <authorList>
            <consortium name="US DOE Joint Genome Institute (JGI-PGF)"/>
            <person name="Walter F."/>
            <person name="Albersmeier A."/>
            <person name="Kalinowski J."/>
            <person name="Ruckert C."/>
        </authorList>
    </citation>
    <scope>NUCLEOTIDE SEQUENCE</scope>
    <source>
        <strain evidence="2">CGMCC 1.15448</strain>
    </source>
</reference>
<name>A0A8J2U972_9BACT</name>
<dbReference type="GO" id="GO:0016746">
    <property type="term" value="F:acyltransferase activity"/>
    <property type="evidence" value="ECO:0007669"/>
    <property type="project" value="UniProtKB-KW"/>
</dbReference>
<keyword evidence="2" id="KW-0012">Acyltransferase</keyword>
<gene>
    <name evidence="2" type="ORF">GCM10011511_07600</name>
</gene>
<keyword evidence="2" id="KW-0808">Transferase</keyword>
<dbReference type="GO" id="GO:0047474">
    <property type="term" value="F:long-chain fatty acid--protein ligase activity"/>
    <property type="evidence" value="ECO:0007669"/>
    <property type="project" value="InterPro"/>
</dbReference>
<feature type="domain" description="Acyl-protein synthetase LuxE" evidence="1">
    <location>
        <begin position="17"/>
        <end position="321"/>
    </location>
</feature>
<dbReference type="Gene3D" id="3.40.50.12780">
    <property type="entry name" value="N-terminal domain of ligase-like"/>
    <property type="match status" value="1"/>
</dbReference>
<protein>
    <submittedName>
        <fullName evidence="2">Acyltransferase</fullName>
    </submittedName>
</protein>
<accession>A0A8J2U972</accession>
<dbReference type="EMBL" id="BMJC01000001">
    <property type="protein sequence ID" value="GGA86998.1"/>
    <property type="molecule type" value="Genomic_DNA"/>
</dbReference>
<keyword evidence="3" id="KW-1185">Reference proteome</keyword>
<dbReference type="InterPro" id="IPR042099">
    <property type="entry name" value="ANL_N_sf"/>
</dbReference>
<evidence type="ECO:0000259" key="1">
    <source>
        <dbReference type="Pfam" id="PF04443"/>
    </source>
</evidence>
<dbReference type="Proteomes" id="UP000607559">
    <property type="component" value="Unassembled WGS sequence"/>
</dbReference>
<dbReference type="SUPFAM" id="SSF56801">
    <property type="entry name" value="Acetyl-CoA synthetase-like"/>
    <property type="match status" value="1"/>
</dbReference>
<comment type="caution">
    <text evidence="2">The sequence shown here is derived from an EMBL/GenBank/DDBJ whole genome shotgun (WGS) entry which is preliminary data.</text>
</comment>
<evidence type="ECO:0000313" key="2">
    <source>
        <dbReference type="EMBL" id="GGA86998.1"/>
    </source>
</evidence>
<dbReference type="AlphaFoldDB" id="A0A8J2U972"/>
<dbReference type="GO" id="GO:0008218">
    <property type="term" value="P:bioluminescence"/>
    <property type="evidence" value="ECO:0007669"/>
    <property type="project" value="InterPro"/>
</dbReference>
<dbReference type="RefSeq" id="WP_188928715.1">
    <property type="nucleotide sequence ID" value="NZ_BMJC01000001.1"/>
</dbReference>
<sequence length="323" mass="36479">MHLAFFNNWDPADFTSQALELFRFQFTHNALYRRYAETLGVNPAAVARLEDIPFLPVSFFKTHAVKTTDFIPETVFTSSGTTGMVSSRHEVKDLELYKASFRAAFEQFYGPIRDWCIIGLLPSYLERTSSSLVVMVHDLIEQSGHPQSGFYLYEHEALHGVLQQLEARGQKTLLIGVTFALLDFAEKYSMSLRHTVIMETGGMKGRRRELIRGELHAFLSGRLGVETIHAEYGMTELLSQAYSPGQGLFTCPSWMRMLVRTEDDPLEVRMQGEGILNVIDLANRWSCAFLATDDVGRIFPDGRFEVSGRVDNSDIRGCSLLVA</sequence>
<reference evidence="2" key="2">
    <citation type="submission" date="2020-09" db="EMBL/GenBank/DDBJ databases">
        <authorList>
            <person name="Sun Q."/>
            <person name="Zhou Y."/>
        </authorList>
    </citation>
    <scope>NUCLEOTIDE SEQUENCE</scope>
    <source>
        <strain evidence="2">CGMCC 1.15448</strain>
    </source>
</reference>
<evidence type="ECO:0000313" key="3">
    <source>
        <dbReference type="Proteomes" id="UP000607559"/>
    </source>
</evidence>
<proteinExistence type="predicted"/>
<dbReference type="Pfam" id="PF04443">
    <property type="entry name" value="LuxE"/>
    <property type="match status" value="1"/>
</dbReference>
<dbReference type="InterPro" id="IPR007534">
    <property type="entry name" value="LuxE"/>
</dbReference>